<dbReference type="AlphaFoldDB" id="A0A6C0IF24"/>
<organism evidence="2">
    <name type="scientific">viral metagenome</name>
    <dbReference type="NCBI Taxonomy" id="1070528"/>
    <lineage>
        <taxon>unclassified sequences</taxon>
        <taxon>metagenomes</taxon>
        <taxon>organismal metagenomes</taxon>
    </lineage>
</organism>
<keyword evidence="1" id="KW-0175">Coiled coil</keyword>
<name>A0A6C0IF24_9ZZZZ</name>
<evidence type="ECO:0000313" key="2">
    <source>
        <dbReference type="EMBL" id="QHT91240.1"/>
    </source>
</evidence>
<sequence>MEDVDIIKKENEELKKKNIELEERLKKYTNGDNHKRYYEKNKDKIKEQGTNYLKKLKEENPEKLKEYRRNYYLKKKESLTDKNKEI</sequence>
<dbReference type="EMBL" id="MN740164">
    <property type="protein sequence ID" value="QHT91240.1"/>
    <property type="molecule type" value="Genomic_DNA"/>
</dbReference>
<evidence type="ECO:0000256" key="1">
    <source>
        <dbReference type="SAM" id="Coils"/>
    </source>
</evidence>
<proteinExistence type="predicted"/>
<protein>
    <submittedName>
        <fullName evidence="2">Uncharacterized protein</fullName>
    </submittedName>
</protein>
<feature type="coiled-coil region" evidence="1">
    <location>
        <begin position="4"/>
        <end position="31"/>
    </location>
</feature>
<accession>A0A6C0IF24</accession>
<reference evidence="2" key="1">
    <citation type="journal article" date="2020" name="Nature">
        <title>Giant virus diversity and host interactions through global metagenomics.</title>
        <authorList>
            <person name="Schulz F."/>
            <person name="Roux S."/>
            <person name="Paez-Espino D."/>
            <person name="Jungbluth S."/>
            <person name="Walsh D.A."/>
            <person name="Denef V.J."/>
            <person name="McMahon K.D."/>
            <person name="Konstantinidis K.T."/>
            <person name="Eloe-Fadrosh E.A."/>
            <person name="Kyrpides N.C."/>
            <person name="Woyke T."/>
        </authorList>
    </citation>
    <scope>NUCLEOTIDE SEQUENCE</scope>
    <source>
        <strain evidence="2">GVMAG-M-3300023184-72</strain>
    </source>
</reference>